<keyword evidence="1" id="KW-0472">Membrane</keyword>
<feature type="transmembrane region" description="Helical" evidence="1">
    <location>
        <begin position="148"/>
        <end position="169"/>
    </location>
</feature>
<feature type="transmembrane region" description="Helical" evidence="1">
    <location>
        <begin position="283"/>
        <end position="308"/>
    </location>
</feature>
<reference evidence="2" key="1">
    <citation type="submission" date="2013-08" db="EMBL/GenBank/DDBJ databases">
        <title>Gene expansion shapes genome architecture in the human pathogen Lichtheimia corymbifera: an evolutionary genomics analysis in the ancient terrestrial Mucorales (Mucoromycotina).</title>
        <authorList>
            <person name="Schwartze V.U."/>
            <person name="Winter S."/>
            <person name="Shelest E."/>
            <person name="Marcet-Houben M."/>
            <person name="Horn F."/>
            <person name="Wehner S."/>
            <person name="Hoffmann K."/>
            <person name="Riege K."/>
            <person name="Sammeth M."/>
            <person name="Nowrousian M."/>
            <person name="Valiante V."/>
            <person name="Linde J."/>
            <person name="Jacobsen I.D."/>
            <person name="Marz M."/>
            <person name="Brakhage A.A."/>
            <person name="Gabaldon T."/>
            <person name="Bocker S."/>
            <person name="Voigt K."/>
        </authorList>
    </citation>
    <scope>NUCLEOTIDE SEQUENCE [LARGE SCALE GENOMIC DNA]</scope>
    <source>
        <strain evidence="2">FSU 9682</strain>
    </source>
</reference>
<sequence length="402" mass="44453">MIPILTNGIHGEGTIRLQAGMYSSASATEAANLTSFSMKQRHVPDRMATGLLTTTRSTLYGQEGFSLGYITGTSRMSLYCVLPWEDHAAPFTCAHDAMGLAQFKCILSPQLQRADPRLRWCQSRLMKGSYGSLLNSVFWRHASFGRGLVGSTGTLAFFGIVPFSYCYFFRWRHSSQTTEPRLRDSHGSSSCKSSGLYISSLGGVPIISFKQQSGYLWASSTFILPTTATGISFWCRQAFSHHHLADCVMPNLFGVYVPARILVHVDYSVSAASKRHSSSYGIALIRLLYGFGCQVLSLYLEAIAILYLCMDSIGVTIHLPYTSRVPVYSACCQVDHSKRSLDLNKVLCICLSLHVDYLVFGCFGRSMDVALSATCHVMGFEDCLPYDVYKGVLSRSRSNVYT</sequence>
<keyword evidence="1" id="KW-0812">Transmembrane</keyword>
<keyword evidence="3" id="KW-1185">Reference proteome</keyword>
<dbReference type="Proteomes" id="UP000027586">
    <property type="component" value="Unassembled WGS sequence"/>
</dbReference>
<dbReference type="VEuPathDB" id="FungiDB:LCOR_08552.1"/>
<gene>
    <name evidence="2" type="ORF">LCOR_08552.1</name>
</gene>
<accession>A0A068S6N4</accession>
<keyword evidence="1" id="KW-1133">Transmembrane helix</keyword>
<evidence type="ECO:0000313" key="3">
    <source>
        <dbReference type="Proteomes" id="UP000027586"/>
    </source>
</evidence>
<evidence type="ECO:0000313" key="2">
    <source>
        <dbReference type="EMBL" id="CDH57640.1"/>
    </source>
</evidence>
<organism evidence="2 3">
    <name type="scientific">Lichtheimia corymbifera JMRC:FSU:9682</name>
    <dbReference type="NCBI Taxonomy" id="1263082"/>
    <lineage>
        <taxon>Eukaryota</taxon>
        <taxon>Fungi</taxon>
        <taxon>Fungi incertae sedis</taxon>
        <taxon>Mucoromycota</taxon>
        <taxon>Mucoromycotina</taxon>
        <taxon>Mucoromycetes</taxon>
        <taxon>Mucorales</taxon>
        <taxon>Lichtheimiaceae</taxon>
        <taxon>Lichtheimia</taxon>
    </lineage>
</organism>
<protein>
    <submittedName>
        <fullName evidence="2">Uncharacterized protein</fullName>
    </submittedName>
</protein>
<name>A0A068S6N4_9FUNG</name>
<dbReference type="EMBL" id="CBTN010000048">
    <property type="protein sequence ID" value="CDH57640.1"/>
    <property type="molecule type" value="Genomic_DNA"/>
</dbReference>
<proteinExistence type="predicted"/>
<dbReference type="AlphaFoldDB" id="A0A068S6N4"/>
<evidence type="ECO:0000256" key="1">
    <source>
        <dbReference type="SAM" id="Phobius"/>
    </source>
</evidence>
<comment type="caution">
    <text evidence="2">The sequence shown here is derived from an EMBL/GenBank/DDBJ whole genome shotgun (WGS) entry which is preliminary data.</text>
</comment>